<evidence type="ECO:0000313" key="2">
    <source>
        <dbReference type="EMBL" id="QDU20481.1"/>
    </source>
</evidence>
<dbReference type="EMBL" id="CP036273">
    <property type="protein sequence ID" value="QDU20481.1"/>
    <property type="molecule type" value="Genomic_DNA"/>
</dbReference>
<dbReference type="RefSeq" id="WP_145238097.1">
    <property type="nucleotide sequence ID" value="NZ_CP036273.1"/>
</dbReference>
<evidence type="ECO:0000313" key="3">
    <source>
        <dbReference type="Proteomes" id="UP000319576"/>
    </source>
</evidence>
<keyword evidence="3" id="KW-1185">Reference proteome</keyword>
<dbReference type="AlphaFoldDB" id="A0A517XSK3"/>
<evidence type="ECO:0000256" key="1">
    <source>
        <dbReference type="SAM" id="Phobius"/>
    </source>
</evidence>
<name>A0A517XSK3_9BACT</name>
<keyword evidence="1" id="KW-0812">Transmembrane</keyword>
<sequence length="83" mass="8898">MSRVRALFATTVVPERSTPRLIRGVLTGIGVFTFLFGVFGLQFLAPTRVEMVLALLLLATFAVASAALGQLVVIADHLERRGG</sequence>
<keyword evidence="1" id="KW-1133">Transmembrane helix</keyword>
<proteinExistence type="predicted"/>
<keyword evidence="1" id="KW-0472">Membrane</keyword>
<dbReference type="KEGG" id="uli:ETAA1_24330"/>
<protein>
    <submittedName>
        <fullName evidence="2">Uncharacterized protein</fullName>
    </submittedName>
</protein>
<reference evidence="2 3" key="1">
    <citation type="submission" date="2019-02" db="EMBL/GenBank/DDBJ databases">
        <title>Deep-cultivation of Planctomycetes and their phenomic and genomic characterization uncovers novel biology.</title>
        <authorList>
            <person name="Wiegand S."/>
            <person name="Jogler M."/>
            <person name="Boedeker C."/>
            <person name="Pinto D."/>
            <person name="Vollmers J."/>
            <person name="Rivas-Marin E."/>
            <person name="Kohn T."/>
            <person name="Peeters S.H."/>
            <person name="Heuer A."/>
            <person name="Rast P."/>
            <person name="Oberbeckmann S."/>
            <person name="Bunk B."/>
            <person name="Jeske O."/>
            <person name="Meyerdierks A."/>
            <person name="Storesund J.E."/>
            <person name="Kallscheuer N."/>
            <person name="Luecker S."/>
            <person name="Lage O.M."/>
            <person name="Pohl T."/>
            <person name="Merkel B.J."/>
            <person name="Hornburger P."/>
            <person name="Mueller R.-W."/>
            <person name="Bruemmer F."/>
            <person name="Labrenz M."/>
            <person name="Spormann A.M."/>
            <person name="Op den Camp H."/>
            <person name="Overmann J."/>
            <person name="Amann R."/>
            <person name="Jetten M.S.M."/>
            <person name="Mascher T."/>
            <person name="Medema M.H."/>
            <person name="Devos D.P."/>
            <person name="Kaster A.-K."/>
            <person name="Ovreas L."/>
            <person name="Rohde M."/>
            <person name="Galperin M.Y."/>
            <person name="Jogler C."/>
        </authorList>
    </citation>
    <scope>NUCLEOTIDE SEQUENCE [LARGE SCALE GENOMIC DNA]</scope>
    <source>
        <strain evidence="2 3">ETA_A1</strain>
    </source>
</reference>
<accession>A0A517XSK3</accession>
<feature type="transmembrane region" description="Helical" evidence="1">
    <location>
        <begin position="51"/>
        <end position="75"/>
    </location>
</feature>
<feature type="transmembrane region" description="Helical" evidence="1">
    <location>
        <begin position="21"/>
        <end position="45"/>
    </location>
</feature>
<organism evidence="2 3">
    <name type="scientific">Urbifossiella limnaea</name>
    <dbReference type="NCBI Taxonomy" id="2528023"/>
    <lineage>
        <taxon>Bacteria</taxon>
        <taxon>Pseudomonadati</taxon>
        <taxon>Planctomycetota</taxon>
        <taxon>Planctomycetia</taxon>
        <taxon>Gemmatales</taxon>
        <taxon>Gemmataceae</taxon>
        <taxon>Urbifossiella</taxon>
    </lineage>
</organism>
<gene>
    <name evidence="2" type="ORF">ETAA1_24330</name>
</gene>
<dbReference type="Proteomes" id="UP000319576">
    <property type="component" value="Chromosome"/>
</dbReference>